<dbReference type="InterPro" id="IPR007060">
    <property type="entry name" value="FtsL/DivIC"/>
</dbReference>
<dbReference type="Proteomes" id="UP000216991">
    <property type="component" value="Unassembled WGS sequence"/>
</dbReference>
<accession>A0A255YHQ9</accession>
<dbReference type="AlphaFoldDB" id="A0A255YHQ9"/>
<dbReference type="OrthoDB" id="9815600at2"/>
<dbReference type="RefSeq" id="WP_086116241.1">
    <property type="nucleotide sequence ID" value="NZ_NOXT01000111.1"/>
</dbReference>
<proteinExistence type="predicted"/>
<name>A0A255YHQ9_9SPHN</name>
<evidence type="ECO:0000313" key="2">
    <source>
        <dbReference type="Proteomes" id="UP000216991"/>
    </source>
</evidence>
<dbReference type="EMBL" id="NOXT01000111">
    <property type="protein sequence ID" value="OYQ28214.1"/>
    <property type="molecule type" value="Genomic_DNA"/>
</dbReference>
<reference evidence="1 2" key="1">
    <citation type="submission" date="2017-07" db="EMBL/GenBank/DDBJ databases">
        <title>Sandarakinorhabdus cyanobacteriorum sp. nov., a novel bacterium isolated from cyanobacterial aggregates in a eutrophic lake.</title>
        <authorList>
            <person name="Cai H."/>
        </authorList>
    </citation>
    <scope>NUCLEOTIDE SEQUENCE [LARGE SCALE GENOMIC DNA]</scope>
    <source>
        <strain evidence="1 2">TH057</strain>
    </source>
</reference>
<protein>
    <recommendedName>
        <fullName evidence="3">Septum formation initiator</fullName>
    </recommendedName>
</protein>
<organism evidence="1 2">
    <name type="scientific">Sandarakinorhabdus cyanobacteriorum</name>
    <dbReference type="NCBI Taxonomy" id="1981098"/>
    <lineage>
        <taxon>Bacteria</taxon>
        <taxon>Pseudomonadati</taxon>
        <taxon>Pseudomonadota</taxon>
        <taxon>Alphaproteobacteria</taxon>
        <taxon>Sphingomonadales</taxon>
        <taxon>Sphingosinicellaceae</taxon>
        <taxon>Sandarakinorhabdus</taxon>
    </lineage>
</organism>
<evidence type="ECO:0000313" key="1">
    <source>
        <dbReference type="EMBL" id="OYQ28214.1"/>
    </source>
</evidence>
<gene>
    <name evidence="1" type="ORF">CHU93_09620</name>
</gene>
<sequence length="110" mass="12143">MAVKLSLKEMLVRSALPVGCVVVAGYFAWHAVSGPTGFAAWHDYQAQRAKLEQAVQNSHEQRAALQQRLVLLDPRHVDPDLADELVRKNLDMVRPDEVIVPLPPEPAAAN</sequence>
<keyword evidence="2" id="KW-1185">Reference proteome</keyword>
<dbReference type="Pfam" id="PF04977">
    <property type="entry name" value="DivIC"/>
    <property type="match status" value="1"/>
</dbReference>
<comment type="caution">
    <text evidence="1">The sequence shown here is derived from an EMBL/GenBank/DDBJ whole genome shotgun (WGS) entry which is preliminary data.</text>
</comment>
<evidence type="ECO:0008006" key="3">
    <source>
        <dbReference type="Google" id="ProtNLM"/>
    </source>
</evidence>